<evidence type="ECO:0000313" key="2">
    <source>
        <dbReference type="EMBL" id="KXB42412.1"/>
    </source>
</evidence>
<keyword evidence="1" id="KW-0472">Membrane</keyword>
<evidence type="ECO:0000256" key="1">
    <source>
        <dbReference type="SAM" id="Phobius"/>
    </source>
</evidence>
<keyword evidence="1" id="KW-1133">Transmembrane helix</keyword>
<accession>A0A133YGU9</accession>
<name>A0A133YGU9_9FIRM</name>
<gene>
    <name evidence="2" type="ORF">HMPREF1872_00083</name>
</gene>
<sequence length="190" mass="21570">MMEDVYLEQLFPVKTPKTYLFSFLALSLAILIGAIFVLLYVPYILLIYAFLSACLILYCKDALYVEYEYALVNENLTVAIIYNKKRRAVIYEADLKSLLSADSIENQAAFVQAKSKAKCDLSPNYYAKDANLHYFALDLSQAQKSNGSLLQLKGRLHPLSAKHTVIVAFNDKLVSKTLRFLRRVNPSLQI</sequence>
<feature type="transmembrane region" description="Helical" evidence="1">
    <location>
        <begin position="20"/>
        <end position="51"/>
    </location>
</feature>
<protein>
    <submittedName>
        <fullName evidence="2">Uncharacterized protein</fullName>
    </submittedName>
</protein>
<comment type="caution">
    <text evidence="2">The sequence shown here is derived from an EMBL/GenBank/DDBJ whole genome shotgun (WGS) entry which is preliminary data.</text>
</comment>
<reference evidence="3" key="1">
    <citation type="submission" date="2016-01" db="EMBL/GenBank/DDBJ databases">
        <authorList>
            <person name="Mitreva M."/>
            <person name="Pepin K.H."/>
            <person name="Mihindukulasuriya K.A."/>
            <person name="Fulton R."/>
            <person name="Fronick C."/>
            <person name="O'Laughlin M."/>
            <person name="Miner T."/>
            <person name="Herter B."/>
            <person name="Rosa B.A."/>
            <person name="Cordes M."/>
            <person name="Tomlinson C."/>
            <person name="Wollam A."/>
            <person name="Palsikar V.B."/>
            <person name="Mardis E.R."/>
            <person name="Wilson R.K."/>
        </authorList>
    </citation>
    <scope>NUCLEOTIDE SEQUENCE [LARGE SCALE GENOMIC DNA]</scope>
    <source>
        <strain evidence="3">KA00274</strain>
    </source>
</reference>
<dbReference type="Proteomes" id="UP000070080">
    <property type="component" value="Unassembled WGS sequence"/>
</dbReference>
<dbReference type="EMBL" id="LSCV01000002">
    <property type="protein sequence ID" value="KXB42412.1"/>
    <property type="molecule type" value="Genomic_DNA"/>
</dbReference>
<evidence type="ECO:0000313" key="3">
    <source>
        <dbReference type="Proteomes" id="UP000070080"/>
    </source>
</evidence>
<keyword evidence="3" id="KW-1185">Reference proteome</keyword>
<organism evidence="2 3">
    <name type="scientific">Amygdalobacter nucleatus</name>
    <dbReference type="NCBI Taxonomy" id="3029274"/>
    <lineage>
        <taxon>Bacteria</taxon>
        <taxon>Bacillati</taxon>
        <taxon>Bacillota</taxon>
        <taxon>Clostridia</taxon>
        <taxon>Eubacteriales</taxon>
        <taxon>Oscillospiraceae</taxon>
        <taxon>Amygdalobacter</taxon>
    </lineage>
</organism>
<dbReference type="AlphaFoldDB" id="A0A133YGU9"/>
<dbReference type="STRING" id="1497955.HMPREF1872_00083"/>
<keyword evidence="1" id="KW-0812">Transmembrane</keyword>
<proteinExistence type="predicted"/>
<dbReference type="RefSeq" id="WP_066712310.1">
    <property type="nucleotide sequence ID" value="NZ_CP118869.1"/>
</dbReference>